<sequence length="268" mass="29754">MVTNERDGAVLTRLQTAYRKQSRELRFVLAEDNSTVLKVEPKPVFTWTSLGGWSGDVFVWTGKGRIQMVGCIGSHHVNESTFEFFQEFHSLADASLNEVQLNDAVTWKISDDTGVAHLIPGAPQPAANATLRMVQMRSLARSFKLGMQVTTEAVEQELRMLSQPLARVSDAAESGDVIDGTLFTFVSSAGTDPEAFLLIEARKSAGRLAWTYMVARFTTREIWMSRGGHEVWRAPAIEFTNPGSQIKDAYFYRPTFTATLDEIGAPVK</sequence>
<comment type="caution">
    <text evidence="1">The sequence shown here is derived from an EMBL/GenBank/DDBJ whole genome shotgun (WGS) entry which is preliminary data.</text>
</comment>
<proteinExistence type="predicted"/>
<organism evidence="1 2">
    <name type="scientific">Novipirellula rosea</name>
    <dbReference type="NCBI Taxonomy" id="1031540"/>
    <lineage>
        <taxon>Bacteria</taxon>
        <taxon>Pseudomonadati</taxon>
        <taxon>Planctomycetota</taxon>
        <taxon>Planctomycetia</taxon>
        <taxon>Pirellulales</taxon>
        <taxon>Pirellulaceae</taxon>
        <taxon>Novipirellula</taxon>
    </lineage>
</organism>
<dbReference type="EMBL" id="BAABGA010000046">
    <property type="protein sequence ID" value="GAA4458888.1"/>
    <property type="molecule type" value="Genomic_DNA"/>
</dbReference>
<gene>
    <name evidence="1" type="ORF">GCM10023156_37700</name>
</gene>
<name>A0ABP8N2C8_9BACT</name>
<protein>
    <submittedName>
        <fullName evidence="1">Uncharacterized protein</fullName>
    </submittedName>
</protein>
<reference evidence="2" key="1">
    <citation type="journal article" date="2019" name="Int. J. Syst. Evol. Microbiol.">
        <title>The Global Catalogue of Microorganisms (GCM) 10K type strain sequencing project: providing services to taxonomists for standard genome sequencing and annotation.</title>
        <authorList>
            <consortium name="The Broad Institute Genomics Platform"/>
            <consortium name="The Broad Institute Genome Sequencing Center for Infectious Disease"/>
            <person name="Wu L."/>
            <person name="Ma J."/>
        </authorList>
    </citation>
    <scope>NUCLEOTIDE SEQUENCE [LARGE SCALE GENOMIC DNA]</scope>
    <source>
        <strain evidence="2">JCM 17759</strain>
    </source>
</reference>
<evidence type="ECO:0000313" key="2">
    <source>
        <dbReference type="Proteomes" id="UP001500840"/>
    </source>
</evidence>
<dbReference type="Proteomes" id="UP001500840">
    <property type="component" value="Unassembled WGS sequence"/>
</dbReference>
<accession>A0ABP8N2C8</accession>
<evidence type="ECO:0000313" key="1">
    <source>
        <dbReference type="EMBL" id="GAA4458888.1"/>
    </source>
</evidence>
<keyword evidence="2" id="KW-1185">Reference proteome</keyword>